<protein>
    <recommendedName>
        <fullName evidence="2">Hemerythrin-like domain-containing protein</fullName>
    </recommendedName>
</protein>
<name>X1FHL0_9ZZZZ</name>
<sequence length="58" mass="6701">MSERSPAGPLVHEHRIIERMIAILTGELESIDRQRRVDSALIDTATDFIRTYADRCHH</sequence>
<gene>
    <name evidence="1" type="ORF">S03H2_21523</name>
</gene>
<organism evidence="1">
    <name type="scientific">marine sediment metagenome</name>
    <dbReference type="NCBI Taxonomy" id="412755"/>
    <lineage>
        <taxon>unclassified sequences</taxon>
        <taxon>metagenomes</taxon>
        <taxon>ecological metagenomes</taxon>
    </lineage>
</organism>
<evidence type="ECO:0008006" key="2">
    <source>
        <dbReference type="Google" id="ProtNLM"/>
    </source>
</evidence>
<dbReference type="AlphaFoldDB" id="X1FHL0"/>
<reference evidence="1" key="1">
    <citation type="journal article" date="2014" name="Front. Microbiol.">
        <title>High frequency of phylogenetically diverse reductive dehalogenase-homologous genes in deep subseafloor sedimentary metagenomes.</title>
        <authorList>
            <person name="Kawai M."/>
            <person name="Futagami T."/>
            <person name="Toyoda A."/>
            <person name="Takaki Y."/>
            <person name="Nishi S."/>
            <person name="Hori S."/>
            <person name="Arai W."/>
            <person name="Tsubouchi T."/>
            <person name="Morono Y."/>
            <person name="Uchiyama I."/>
            <person name="Ito T."/>
            <person name="Fujiyama A."/>
            <person name="Inagaki F."/>
            <person name="Takami H."/>
        </authorList>
    </citation>
    <scope>NUCLEOTIDE SEQUENCE</scope>
    <source>
        <strain evidence="1">Expedition CK06-06</strain>
    </source>
</reference>
<dbReference type="EMBL" id="BARU01011468">
    <property type="protein sequence ID" value="GAH45136.1"/>
    <property type="molecule type" value="Genomic_DNA"/>
</dbReference>
<feature type="non-terminal residue" evidence="1">
    <location>
        <position position="58"/>
    </location>
</feature>
<evidence type="ECO:0000313" key="1">
    <source>
        <dbReference type="EMBL" id="GAH45136.1"/>
    </source>
</evidence>
<accession>X1FHL0</accession>
<proteinExistence type="predicted"/>
<comment type="caution">
    <text evidence="1">The sequence shown here is derived from an EMBL/GenBank/DDBJ whole genome shotgun (WGS) entry which is preliminary data.</text>
</comment>